<feature type="compositionally biased region" description="Low complexity" evidence="9">
    <location>
        <begin position="571"/>
        <end position="580"/>
    </location>
</feature>
<evidence type="ECO:0000256" key="10">
    <source>
        <dbReference type="SAM" id="Phobius"/>
    </source>
</evidence>
<accession>A0A1J4K4V9</accession>
<comment type="cofactor">
    <cofactor evidence="8">
        <name>Zn(2+)</name>
        <dbReference type="ChEBI" id="CHEBI:29105"/>
    </cofactor>
    <text evidence="8">Binds 1 zinc ion per subunit.</text>
</comment>
<dbReference type="GO" id="GO:0016020">
    <property type="term" value="C:membrane"/>
    <property type="evidence" value="ECO:0007669"/>
    <property type="project" value="InterPro"/>
</dbReference>
<dbReference type="RefSeq" id="XP_068359617.1">
    <property type="nucleotide sequence ID" value="XM_068504406.1"/>
</dbReference>
<dbReference type="GO" id="GO:0005737">
    <property type="term" value="C:cytoplasm"/>
    <property type="evidence" value="ECO:0007669"/>
    <property type="project" value="TreeGrafter"/>
</dbReference>
<keyword evidence="10" id="KW-1133">Transmembrane helix</keyword>
<keyword evidence="6 8" id="KW-0482">Metalloprotease</keyword>
<feature type="active site" evidence="7">
    <location>
        <position position="219"/>
    </location>
</feature>
<comment type="caution">
    <text evidence="12">The sequence shown here is derived from an EMBL/GenBank/DDBJ whole genome shotgun (WGS) entry which is preliminary data.</text>
</comment>
<sequence length="619" mass="68775">MLFLLAFVSIATNTTIHRCGHNALVKALKTDKILEKRRESLRRTIRRSPRAISNDSPFRVTVDYQYLDSNKDTRVCTYVSQQIRWLESTYSCQEGDIVTPEKLKVVKETFDNVAKYLGTLLKVTKSKPFVPAESPYANAYKEYPQPSQEVDTDMYLTIYARPFGHTSTTLASAMPFGFDEDNSRPNMGIVNVNFNSLPSTASNVDSKGDRSFFETALHEVIHALGFSSDIFPHYLNRKTGYPYLNDFPKYTCTNSSYPNKVFTVVATPKLHEVAVKRYGSEYIFDQNCPAGAIIEDGGGSGTAGSHFDILQYMNELMVGMTVGLRNSISELSLALLFDTGWYDVDFNLAEPLFYGDYRSYVGRTTPYTNFTTAPPQYVFPSNYLWNGDESSINGNNHVTHCTYDHSAYGYFRPVQFDCSQNPNAKPCNINEFVNPKKYKYYSYDDLVDYVPVFYPYNNRICHKLTSPVSGQADFLKDSYGPGSYCVESVSVGGAEAPGLCYQMSCDSSNKLSVHLGNEKVVCTKANEKVTSGGITLTCPDPNNICGQLNYASSPIDPDRPDEKPDGKPGGDDSTSSGNSSGLKPGAVAGIIIGVLIVVIIVVAVLFILYRKKRQHSSAK</sequence>
<feature type="signal peptide" evidence="11">
    <location>
        <begin position="1"/>
        <end position="16"/>
    </location>
</feature>
<keyword evidence="10" id="KW-0472">Membrane</keyword>
<keyword evidence="11" id="KW-0732">Signal</keyword>
<gene>
    <name evidence="12" type="ORF">TRFO_25509</name>
</gene>
<keyword evidence="13" id="KW-1185">Reference proteome</keyword>
<feature type="transmembrane region" description="Helical" evidence="10">
    <location>
        <begin position="586"/>
        <end position="609"/>
    </location>
</feature>
<feature type="region of interest" description="Disordered" evidence="9">
    <location>
        <begin position="550"/>
        <end position="580"/>
    </location>
</feature>
<keyword evidence="3 8" id="KW-0479">Metal-binding</keyword>
<dbReference type="EMBL" id="MLAK01000725">
    <property type="protein sequence ID" value="OHT06481.1"/>
    <property type="molecule type" value="Genomic_DNA"/>
</dbReference>
<protein>
    <recommendedName>
        <fullName evidence="14">GP63-like</fullName>
    </recommendedName>
</protein>
<dbReference type="Proteomes" id="UP000179807">
    <property type="component" value="Unassembled WGS sequence"/>
</dbReference>
<dbReference type="SUPFAM" id="SSF55486">
    <property type="entry name" value="Metalloproteases ('zincins'), catalytic domain"/>
    <property type="match status" value="1"/>
</dbReference>
<evidence type="ECO:0000256" key="4">
    <source>
        <dbReference type="ARBA" id="ARBA00022801"/>
    </source>
</evidence>
<name>A0A1J4K4V9_9EUKA</name>
<organism evidence="12 13">
    <name type="scientific">Tritrichomonas foetus</name>
    <dbReference type="NCBI Taxonomy" id="1144522"/>
    <lineage>
        <taxon>Eukaryota</taxon>
        <taxon>Metamonada</taxon>
        <taxon>Parabasalia</taxon>
        <taxon>Tritrichomonadida</taxon>
        <taxon>Tritrichomonadidae</taxon>
        <taxon>Tritrichomonas</taxon>
    </lineage>
</organism>
<evidence type="ECO:0000313" key="12">
    <source>
        <dbReference type="EMBL" id="OHT06481.1"/>
    </source>
</evidence>
<keyword evidence="10" id="KW-0812">Transmembrane</keyword>
<evidence type="ECO:0000256" key="5">
    <source>
        <dbReference type="ARBA" id="ARBA00022833"/>
    </source>
</evidence>
<keyword evidence="5 8" id="KW-0862">Zinc</keyword>
<evidence type="ECO:0000256" key="7">
    <source>
        <dbReference type="PIRSR" id="PIRSR601577-1"/>
    </source>
</evidence>
<dbReference type="PANTHER" id="PTHR10942">
    <property type="entry name" value="LEISHMANOLYSIN-LIKE PEPTIDASE"/>
    <property type="match status" value="1"/>
</dbReference>
<dbReference type="PANTHER" id="PTHR10942:SF0">
    <property type="entry name" value="LEISHMANOLYSIN-LIKE PEPTIDASE"/>
    <property type="match status" value="1"/>
</dbReference>
<dbReference type="OrthoDB" id="527990at2759"/>
<evidence type="ECO:0000256" key="2">
    <source>
        <dbReference type="ARBA" id="ARBA00022670"/>
    </source>
</evidence>
<evidence type="ECO:0000256" key="3">
    <source>
        <dbReference type="ARBA" id="ARBA00022723"/>
    </source>
</evidence>
<dbReference type="InterPro" id="IPR001577">
    <property type="entry name" value="Peptidase_M8"/>
</dbReference>
<dbReference type="GO" id="GO:0004222">
    <property type="term" value="F:metalloendopeptidase activity"/>
    <property type="evidence" value="ECO:0007669"/>
    <property type="project" value="InterPro"/>
</dbReference>
<feature type="binding site" evidence="8">
    <location>
        <position position="306"/>
    </location>
    <ligand>
        <name>Zn(2+)</name>
        <dbReference type="ChEBI" id="CHEBI:29105"/>
        <note>catalytic</note>
    </ligand>
</feature>
<evidence type="ECO:0000256" key="11">
    <source>
        <dbReference type="SAM" id="SignalP"/>
    </source>
</evidence>
<dbReference type="Pfam" id="PF01457">
    <property type="entry name" value="Peptidase_M8"/>
    <property type="match status" value="1"/>
</dbReference>
<reference evidence="12" key="1">
    <citation type="submission" date="2016-10" db="EMBL/GenBank/DDBJ databases">
        <authorList>
            <person name="Benchimol M."/>
            <person name="Almeida L.G."/>
            <person name="Vasconcelos A.T."/>
            <person name="Perreira-Neves A."/>
            <person name="Rosa I.A."/>
            <person name="Tasca T."/>
            <person name="Bogo M.R."/>
            <person name="de Souza W."/>
        </authorList>
    </citation>
    <scope>NUCLEOTIDE SEQUENCE [LARGE SCALE GENOMIC DNA]</scope>
    <source>
        <strain evidence="12">K</strain>
    </source>
</reference>
<evidence type="ECO:0000256" key="9">
    <source>
        <dbReference type="SAM" id="MobiDB-lite"/>
    </source>
</evidence>
<evidence type="ECO:0000256" key="1">
    <source>
        <dbReference type="ARBA" id="ARBA00005860"/>
    </source>
</evidence>
<dbReference type="FunFam" id="3.10.170.20:FF:000003">
    <property type="entry name" value="GP63-like"/>
    <property type="match status" value="1"/>
</dbReference>
<feature type="chain" id="PRO_5012927203" description="GP63-like" evidence="11">
    <location>
        <begin position="17"/>
        <end position="619"/>
    </location>
</feature>
<feature type="compositionally biased region" description="Basic and acidic residues" evidence="9">
    <location>
        <begin position="556"/>
        <end position="570"/>
    </location>
</feature>
<dbReference type="Gene3D" id="3.90.132.10">
    <property type="entry name" value="Leishmanolysin , domain 2"/>
    <property type="match status" value="1"/>
</dbReference>
<keyword evidence="4" id="KW-0378">Hydrolase</keyword>
<feature type="binding site" evidence="8">
    <location>
        <position position="218"/>
    </location>
    <ligand>
        <name>Zn(2+)</name>
        <dbReference type="ChEBI" id="CHEBI:29105"/>
        <note>catalytic</note>
    </ligand>
</feature>
<dbReference type="GeneID" id="94839110"/>
<feature type="binding site" evidence="8">
    <location>
        <position position="222"/>
    </location>
    <ligand>
        <name>Zn(2+)</name>
        <dbReference type="ChEBI" id="CHEBI:29105"/>
        <note>catalytic</note>
    </ligand>
</feature>
<dbReference type="GO" id="GO:0006508">
    <property type="term" value="P:proteolysis"/>
    <property type="evidence" value="ECO:0007669"/>
    <property type="project" value="UniProtKB-KW"/>
</dbReference>
<keyword evidence="2" id="KW-0645">Protease</keyword>
<evidence type="ECO:0000313" key="13">
    <source>
        <dbReference type="Proteomes" id="UP000179807"/>
    </source>
</evidence>
<evidence type="ECO:0008006" key="14">
    <source>
        <dbReference type="Google" id="ProtNLM"/>
    </source>
</evidence>
<dbReference type="GO" id="GO:0007155">
    <property type="term" value="P:cell adhesion"/>
    <property type="evidence" value="ECO:0007669"/>
    <property type="project" value="InterPro"/>
</dbReference>
<proteinExistence type="inferred from homology"/>
<dbReference type="AlphaFoldDB" id="A0A1J4K4V9"/>
<evidence type="ECO:0000256" key="8">
    <source>
        <dbReference type="PIRSR" id="PIRSR601577-2"/>
    </source>
</evidence>
<dbReference type="Gene3D" id="3.10.170.20">
    <property type="match status" value="1"/>
</dbReference>
<dbReference type="VEuPathDB" id="TrichDB:TRFO_25509"/>
<evidence type="ECO:0000256" key="6">
    <source>
        <dbReference type="ARBA" id="ARBA00023049"/>
    </source>
</evidence>
<dbReference type="GO" id="GO:0046872">
    <property type="term" value="F:metal ion binding"/>
    <property type="evidence" value="ECO:0007669"/>
    <property type="project" value="UniProtKB-KW"/>
</dbReference>
<comment type="similarity">
    <text evidence="1">Belongs to the peptidase M8 family.</text>
</comment>